<feature type="compositionally biased region" description="Low complexity" evidence="2">
    <location>
        <begin position="106"/>
        <end position="132"/>
    </location>
</feature>
<feature type="compositionally biased region" description="Polar residues" evidence="2">
    <location>
        <begin position="18"/>
        <end position="29"/>
    </location>
</feature>
<feature type="region of interest" description="Disordered" evidence="2">
    <location>
        <begin position="720"/>
        <end position="753"/>
    </location>
</feature>
<evidence type="ECO:0000256" key="2">
    <source>
        <dbReference type="SAM" id="MobiDB-lite"/>
    </source>
</evidence>
<feature type="region of interest" description="Disordered" evidence="2">
    <location>
        <begin position="325"/>
        <end position="355"/>
    </location>
</feature>
<dbReference type="Proteomes" id="UP001140453">
    <property type="component" value="Unassembled WGS sequence"/>
</dbReference>
<keyword evidence="1" id="KW-0238">DNA-binding</keyword>
<dbReference type="PROSITE" id="PS51526">
    <property type="entry name" value="RFX_DBD"/>
    <property type="match status" value="1"/>
</dbReference>
<evidence type="ECO:0000313" key="5">
    <source>
        <dbReference type="Proteomes" id="UP001140453"/>
    </source>
</evidence>
<dbReference type="InterPro" id="IPR036388">
    <property type="entry name" value="WH-like_DNA-bd_sf"/>
</dbReference>
<dbReference type="SUPFAM" id="SSF46785">
    <property type="entry name" value="Winged helix' DNA-binding domain"/>
    <property type="match status" value="1"/>
</dbReference>
<feature type="region of interest" description="Disordered" evidence="2">
    <location>
        <begin position="1"/>
        <end position="92"/>
    </location>
</feature>
<gene>
    <name evidence="4" type="ORF">N0V93_006240</name>
</gene>
<comment type="caution">
    <text evidence="4">The sequence shown here is derived from an EMBL/GenBank/DDBJ whole genome shotgun (WGS) entry which is preliminary data.</text>
</comment>
<feature type="region of interest" description="Disordered" evidence="2">
    <location>
        <begin position="105"/>
        <end position="180"/>
    </location>
</feature>
<dbReference type="PANTHER" id="PTHR12619">
    <property type="entry name" value="RFX TRANSCRIPTION FACTOR FAMILY"/>
    <property type="match status" value="1"/>
</dbReference>
<dbReference type="OrthoDB" id="10056949at2759"/>
<accession>A0A9W8YN95</accession>
<dbReference type="AlphaFoldDB" id="A0A9W8YN95"/>
<organism evidence="4 5">
    <name type="scientific">Gnomoniopsis smithogilvyi</name>
    <dbReference type="NCBI Taxonomy" id="1191159"/>
    <lineage>
        <taxon>Eukaryota</taxon>
        <taxon>Fungi</taxon>
        <taxon>Dikarya</taxon>
        <taxon>Ascomycota</taxon>
        <taxon>Pezizomycotina</taxon>
        <taxon>Sordariomycetes</taxon>
        <taxon>Sordariomycetidae</taxon>
        <taxon>Diaporthales</taxon>
        <taxon>Gnomoniaceae</taxon>
        <taxon>Gnomoniopsis</taxon>
    </lineage>
</organism>
<dbReference type="GO" id="GO:0000978">
    <property type="term" value="F:RNA polymerase II cis-regulatory region sequence-specific DNA binding"/>
    <property type="evidence" value="ECO:0007669"/>
    <property type="project" value="TreeGrafter"/>
</dbReference>
<dbReference type="InterPro" id="IPR039779">
    <property type="entry name" value="RFX-like"/>
</dbReference>
<dbReference type="Pfam" id="PF02257">
    <property type="entry name" value="RFX_DNA_binding"/>
    <property type="match status" value="1"/>
</dbReference>
<dbReference type="FunFam" id="1.10.10.10:FF:000119">
    <property type="entry name" value="DNA damage and replication checkpoint protein"/>
    <property type="match status" value="1"/>
</dbReference>
<keyword evidence="5" id="KW-1185">Reference proteome</keyword>
<proteinExistence type="predicted"/>
<feature type="compositionally biased region" description="Low complexity" evidence="2">
    <location>
        <begin position="53"/>
        <end position="64"/>
    </location>
</feature>
<evidence type="ECO:0000313" key="4">
    <source>
        <dbReference type="EMBL" id="KAJ4388780.1"/>
    </source>
</evidence>
<dbReference type="InterPro" id="IPR003150">
    <property type="entry name" value="DNA-bd_RFX"/>
</dbReference>
<dbReference type="PANTHER" id="PTHR12619:SF5">
    <property type="entry name" value="TRANSCRIPTION FACTOR RFX4"/>
    <property type="match status" value="1"/>
</dbReference>
<evidence type="ECO:0000256" key="1">
    <source>
        <dbReference type="ARBA" id="ARBA00023125"/>
    </source>
</evidence>
<feature type="compositionally biased region" description="Polar residues" evidence="2">
    <location>
        <begin position="170"/>
        <end position="180"/>
    </location>
</feature>
<feature type="region of interest" description="Disordered" evidence="2">
    <location>
        <begin position="807"/>
        <end position="837"/>
    </location>
</feature>
<dbReference type="Gene3D" id="1.10.10.10">
    <property type="entry name" value="Winged helix-like DNA-binding domain superfamily/Winged helix DNA-binding domain"/>
    <property type="match status" value="1"/>
</dbReference>
<reference evidence="4" key="1">
    <citation type="submission" date="2022-10" db="EMBL/GenBank/DDBJ databases">
        <title>Tapping the CABI collections for fungal endophytes: first genome assemblies for Collariella, Neodidymelliopsis, Ascochyta clinopodiicola, Didymella pomorum, Didymosphaeria variabile, Neocosmospora piperis and Neocucurbitaria cava.</title>
        <authorList>
            <person name="Hill R."/>
        </authorList>
    </citation>
    <scope>NUCLEOTIDE SEQUENCE</scope>
    <source>
        <strain evidence="4">IMI 355082</strain>
    </source>
</reference>
<sequence>MASTEAYARFPPGRRPSEGSTSSARSATTQPNNIDPNPQNDSQSYNAAAWLVQQQQQQPGQLRQIAPAPRQTSPEYPLHGLPMPEHREYSAEPSVHNGVGAQYRFQTQHQQQQQQQQQQHQQASQHMSHRQSLPGDYMPVNGHPGLGAQLMDRNDSPAPDSGLDIGATAPSKSRSNTNNDQEMRELFTRNSHRSLQDVATELHGNERGPSSERSRQLFAMLWIKSSCRKGSTSVPRSRVYTSYVRRCAREKIAVLNPASFGKLVRVLYPGLRTRRLGVRGESKYHYVDFELEVVDDDVEEDIERLSVVARSIPSFAESLNFSNATRPSTAAGTEKNIPSPVEDAIVPRPEDNMPKETSSREVQHAIYNHPQVSSVAELDTTGSKTAKKISLQIDDSSTSMRLVLPPIEPYLPQGTDMDAAKSLEALYLSHCTSLIECIRFCKEKNFFHLFAAFHGTLTVPVQKLLVNPALEPWVELSDLRMYQNMMQIVSVVALQVIPPYGLQSLRNISERLVSHIRTSFEGQREHLFRAKEAPAALFADLLDRALRVNTTAHATANFLHNHANRTQMYIDFIAFVRPRKIAQSVPLEGMEDVVNLLVYEIRQLLDPRDVPWDVESVTVQGDVYLQNPNLAHPENEGPRETANILDRWVGFLKSLPSRFPYASHADIVQYVQIVGTTMMRDLTISRAESFGAWWCLKCWIDEMIWFLAEKGGFMKQSTTHAISGTKRKSQHGTEEIDHRSHKRLSTGSVPEDSGFHEDAQFVMNMTGNSTQVLAPLTPSLENQNQHVVNTDSHPNFADDSGISLRMSGEDSPMTKFTNHLESQRMEDGNHNATGGLR</sequence>
<dbReference type="GO" id="GO:0000981">
    <property type="term" value="F:DNA-binding transcription factor activity, RNA polymerase II-specific"/>
    <property type="evidence" value="ECO:0007669"/>
    <property type="project" value="TreeGrafter"/>
</dbReference>
<feature type="domain" description="RFX-type winged-helix" evidence="3">
    <location>
        <begin position="219"/>
        <end position="306"/>
    </location>
</feature>
<name>A0A9W8YN95_9PEZI</name>
<dbReference type="InterPro" id="IPR036390">
    <property type="entry name" value="WH_DNA-bd_sf"/>
</dbReference>
<protein>
    <recommendedName>
        <fullName evidence="3">RFX-type winged-helix domain-containing protein</fullName>
    </recommendedName>
</protein>
<evidence type="ECO:0000259" key="3">
    <source>
        <dbReference type="PROSITE" id="PS51526"/>
    </source>
</evidence>
<dbReference type="Pfam" id="PF25340">
    <property type="entry name" value="BCD_RFX"/>
    <property type="match status" value="1"/>
</dbReference>
<dbReference type="EMBL" id="JAPEVB010000004">
    <property type="protein sequence ID" value="KAJ4388780.1"/>
    <property type="molecule type" value="Genomic_DNA"/>
</dbReference>
<feature type="compositionally biased region" description="Low complexity" evidence="2">
    <location>
        <begin position="30"/>
        <end position="41"/>
    </location>
</feature>
<dbReference type="InterPro" id="IPR057321">
    <property type="entry name" value="RFX1-4/6/8-like_BCD"/>
</dbReference>